<name>A0ABS8G8G7_9ALTE</name>
<evidence type="ECO:0000256" key="1">
    <source>
        <dbReference type="ARBA" id="ARBA00010333"/>
    </source>
</evidence>
<dbReference type="SUPFAM" id="SSF53850">
    <property type="entry name" value="Periplasmic binding protein-like II"/>
    <property type="match status" value="2"/>
</dbReference>
<feature type="signal peptide" evidence="3">
    <location>
        <begin position="1"/>
        <end position="19"/>
    </location>
</feature>
<keyword evidence="2 3" id="KW-0732">Signal</keyword>
<accession>A0ABS8G8G7</accession>
<keyword evidence="6" id="KW-1185">Reference proteome</keyword>
<dbReference type="PANTHER" id="PTHR35936">
    <property type="entry name" value="MEMBRANE-BOUND LYTIC MUREIN TRANSGLYCOSYLASE F"/>
    <property type="match status" value="1"/>
</dbReference>
<dbReference type="Pfam" id="PF00497">
    <property type="entry name" value="SBP_bac_3"/>
    <property type="match status" value="1"/>
</dbReference>
<dbReference type="EMBL" id="JAJEWP010000002">
    <property type="protein sequence ID" value="MCC2616840.1"/>
    <property type="molecule type" value="Genomic_DNA"/>
</dbReference>
<reference evidence="5 6" key="1">
    <citation type="submission" date="2021-10" db="EMBL/GenBank/DDBJ databases">
        <title>Draft genome of Aestuariibacter halophilus JC2043.</title>
        <authorList>
            <person name="Emsley S.A."/>
            <person name="Pfannmuller K.M."/>
            <person name="Ushijima B."/>
            <person name="Saw J.H."/>
            <person name="Videau P."/>
        </authorList>
    </citation>
    <scope>NUCLEOTIDE SEQUENCE [LARGE SCALE GENOMIC DNA]</scope>
    <source>
        <strain evidence="5 6">JC2043</strain>
    </source>
</reference>
<evidence type="ECO:0000313" key="6">
    <source>
        <dbReference type="Proteomes" id="UP001520878"/>
    </source>
</evidence>
<comment type="caution">
    <text evidence="5">The sequence shown here is derived from an EMBL/GenBank/DDBJ whole genome shotgun (WGS) entry which is preliminary data.</text>
</comment>
<dbReference type="Gene3D" id="3.40.190.10">
    <property type="entry name" value="Periplasmic binding protein-like II"/>
    <property type="match status" value="2"/>
</dbReference>
<gene>
    <name evidence="5" type="ORF">LJ739_11360</name>
</gene>
<protein>
    <submittedName>
        <fullName evidence="5">Transporter substrate-binding domain-containing protein</fullName>
    </submittedName>
</protein>
<sequence>MKKLILCGVLLLLSLHCNSKDSILWLTDDQDDLNHYRVSEPYSIGMDTTNLVLAALDEYDISFVFSSVARMDAQLRATANTCVANRIKTPEREATHLFSLPLNVHPLAQLYYNATRIHIPPSLRNQDGQVTDLKALLDANPGTRIALVKGVSLGATLDRQVKALSEEQISYYSVDNRFQSGPKLLLDGLVDASLDYPTQIALFFPQRAQRTDIKTAAIAQEKQFVISHISCSRSPLGQRVIDSVDQALRKLYRSAAFLEAHLRHVPQENKVALRAFYDETISPYITPTLTMAVDHFPPYTVLNDNQPPSGLDVQIMRAIATPLHAQLNFVQCPFARCVKMLENGSADVYVSLFRSPQREKRIHFVEPAIAKEPPQAFYVRADSPLRIDSYDALSNLTIGVLRDSEYFAEFDQDKRLRKVPLSTLEGLIDMLLKGRIDTFIGSQTVTDYLLASTGHSEEIRHASYVHPGSRDVYIGLSKASANAYLRREIGEIVEQLKAQGTINAILGQSPGKPASSAP</sequence>
<dbReference type="PANTHER" id="PTHR35936:SF25">
    <property type="entry name" value="ABC TRANSPORTER SUBSTRATE-BINDING PROTEIN"/>
    <property type="match status" value="1"/>
</dbReference>
<dbReference type="SMART" id="SM00062">
    <property type="entry name" value="PBPb"/>
    <property type="match status" value="1"/>
</dbReference>
<dbReference type="InterPro" id="IPR001638">
    <property type="entry name" value="Solute-binding_3/MltF_N"/>
</dbReference>
<dbReference type="Proteomes" id="UP001520878">
    <property type="component" value="Unassembled WGS sequence"/>
</dbReference>
<evidence type="ECO:0000313" key="5">
    <source>
        <dbReference type="EMBL" id="MCC2616840.1"/>
    </source>
</evidence>
<dbReference type="RefSeq" id="WP_229160573.1">
    <property type="nucleotide sequence ID" value="NZ_JAJEWP010000002.1"/>
</dbReference>
<feature type="domain" description="Solute-binding protein family 3/N-terminal" evidence="4">
    <location>
        <begin position="288"/>
        <end position="513"/>
    </location>
</feature>
<evidence type="ECO:0000256" key="2">
    <source>
        <dbReference type="ARBA" id="ARBA00022729"/>
    </source>
</evidence>
<feature type="chain" id="PRO_5045955013" evidence="3">
    <location>
        <begin position="20"/>
        <end position="518"/>
    </location>
</feature>
<evidence type="ECO:0000259" key="4">
    <source>
        <dbReference type="SMART" id="SM00062"/>
    </source>
</evidence>
<evidence type="ECO:0000256" key="3">
    <source>
        <dbReference type="SAM" id="SignalP"/>
    </source>
</evidence>
<comment type="similarity">
    <text evidence="1">Belongs to the bacterial solute-binding protein 3 family.</text>
</comment>
<organism evidence="5 6">
    <name type="scientific">Fluctibacter halophilus</name>
    <dbReference type="NCBI Taxonomy" id="226011"/>
    <lineage>
        <taxon>Bacteria</taxon>
        <taxon>Pseudomonadati</taxon>
        <taxon>Pseudomonadota</taxon>
        <taxon>Gammaproteobacteria</taxon>
        <taxon>Alteromonadales</taxon>
        <taxon>Alteromonadaceae</taxon>
        <taxon>Fluctibacter</taxon>
    </lineage>
</organism>
<proteinExistence type="inferred from homology"/>